<dbReference type="Proteomes" id="UP000515151">
    <property type="component" value="Chromosome 2"/>
</dbReference>
<evidence type="ECO:0000256" key="3">
    <source>
        <dbReference type="ARBA" id="ARBA00024018"/>
    </source>
</evidence>
<dbReference type="Pfam" id="PF01494">
    <property type="entry name" value="FAD_binding_3"/>
    <property type="match status" value="1"/>
</dbReference>
<keyword evidence="2" id="KW-0503">Monooxygenase</keyword>
<organism evidence="5 6">
    <name type="scientific">Punica granatum</name>
    <name type="common">Pomegranate</name>
    <dbReference type="NCBI Taxonomy" id="22663"/>
    <lineage>
        <taxon>Eukaryota</taxon>
        <taxon>Viridiplantae</taxon>
        <taxon>Streptophyta</taxon>
        <taxon>Embryophyta</taxon>
        <taxon>Tracheophyta</taxon>
        <taxon>Spermatophyta</taxon>
        <taxon>Magnoliopsida</taxon>
        <taxon>eudicotyledons</taxon>
        <taxon>Gunneridae</taxon>
        <taxon>Pentapetalae</taxon>
        <taxon>rosids</taxon>
        <taxon>malvids</taxon>
        <taxon>Myrtales</taxon>
        <taxon>Lythraceae</taxon>
        <taxon>Punica</taxon>
    </lineage>
</organism>
<comment type="similarity">
    <text evidence="3">Belongs to the 3-hydroxybenzoate 6-hydroxylase family.</text>
</comment>
<gene>
    <name evidence="6" type="primary">LOC116196176</name>
</gene>
<reference evidence="5" key="1">
    <citation type="journal article" date="2020" name="Plant Biotechnol. J.">
        <title>The pomegranate (Punica granatum L.) draft genome dissects genetic divergence between soft- and hard-seeded cultivars.</title>
        <authorList>
            <person name="Luo X."/>
            <person name="Li H."/>
            <person name="Wu Z."/>
            <person name="Yao W."/>
            <person name="Zhao P."/>
            <person name="Cao D."/>
            <person name="Yu H."/>
            <person name="Li K."/>
            <person name="Poudel K."/>
            <person name="Zhao D."/>
            <person name="Zhang F."/>
            <person name="Xia X."/>
            <person name="Chen L."/>
            <person name="Wang Q."/>
            <person name="Jing D."/>
            <person name="Cao S."/>
        </authorList>
    </citation>
    <scope>NUCLEOTIDE SEQUENCE [LARGE SCALE GENOMIC DNA]</scope>
    <source>
        <strain evidence="5">cv. Tunisia</strain>
    </source>
</reference>
<dbReference type="RefSeq" id="XP_031381629.1">
    <property type="nucleotide sequence ID" value="XM_031525769.1"/>
</dbReference>
<dbReference type="SUPFAM" id="SSF51905">
    <property type="entry name" value="FAD/NAD(P)-binding domain"/>
    <property type="match status" value="1"/>
</dbReference>
<dbReference type="AlphaFoldDB" id="A0A6P8CGS9"/>
<evidence type="ECO:0000313" key="6">
    <source>
        <dbReference type="RefSeq" id="XP_031381629.1"/>
    </source>
</evidence>
<accession>A0A6P8CGS9</accession>
<evidence type="ECO:0000259" key="4">
    <source>
        <dbReference type="Pfam" id="PF01494"/>
    </source>
</evidence>
<evidence type="ECO:0000256" key="2">
    <source>
        <dbReference type="ARBA" id="ARBA00023033"/>
    </source>
</evidence>
<dbReference type="GO" id="GO:0004497">
    <property type="term" value="F:monooxygenase activity"/>
    <property type="evidence" value="ECO:0007669"/>
    <property type="project" value="UniProtKB-KW"/>
</dbReference>
<keyword evidence="1" id="KW-0560">Oxidoreductase</keyword>
<dbReference type="PANTHER" id="PTHR45934:SF20">
    <property type="entry name" value="MONOOXYGENASE 2-RELATED"/>
    <property type="match status" value="1"/>
</dbReference>
<dbReference type="PRINTS" id="PR00420">
    <property type="entry name" value="RNGMNOXGNASE"/>
</dbReference>
<dbReference type="InterPro" id="IPR044560">
    <property type="entry name" value="MOase"/>
</dbReference>
<evidence type="ECO:0000256" key="1">
    <source>
        <dbReference type="ARBA" id="ARBA00023002"/>
    </source>
</evidence>
<dbReference type="OrthoDB" id="655030at2759"/>
<feature type="domain" description="FAD-binding" evidence="4">
    <location>
        <begin position="9"/>
        <end position="345"/>
    </location>
</feature>
<protein>
    <submittedName>
        <fullName evidence="6">Monooxygenase 2-like</fullName>
    </submittedName>
</protein>
<name>A0A6P8CGS9_PUNGR</name>
<evidence type="ECO:0000313" key="5">
    <source>
        <dbReference type="Proteomes" id="UP000515151"/>
    </source>
</evidence>
<sequence length="412" mass="45479">MEATDPDHIVIVGAGIAGLTAALGLHRLGVRSLVLESSDRLRTTGFALAIWPNAWKALDALGIGDSLRRDHSLLLGLKTISAISGLQTTQRQFSVEGRAQEEFEVRCVQRKNLLETLERELPKGTIRYSSKVVSIEESGPLKLVHLADGSVLKAKVLIGSDGVNSAVAKWLGLKSPAFSCRAAIRGFLNYNRAHGLEPRITLCFGKGVRFGVIPYDDTSVYWFFTWSPSPQEKEIEDDPVKMKQFMLSRLGNVPDQVREVYERTALENMIMSALRYRHPWELAWGNISKGNVCVAGDAFHPMTPDLGQGGCSALEDGVVLARCLGQALGNNNDDSKGSMEQERERIEMGLKNYARERRWRGVKLVSTAFMVGYIQQGNGKVLTFLRDRVLATFLAGRLMDFASFDCGKLSSS</sequence>
<dbReference type="GeneID" id="116196176"/>
<dbReference type="GO" id="GO:0071949">
    <property type="term" value="F:FAD binding"/>
    <property type="evidence" value="ECO:0007669"/>
    <property type="project" value="InterPro"/>
</dbReference>
<dbReference type="PANTHER" id="PTHR45934">
    <property type="entry name" value="FAD/NAD(P)-BINDING OXIDOREDUCTASE FAMILY PROTEIN"/>
    <property type="match status" value="1"/>
</dbReference>
<reference evidence="6" key="2">
    <citation type="submission" date="2025-08" db="UniProtKB">
        <authorList>
            <consortium name="RefSeq"/>
        </authorList>
    </citation>
    <scope>IDENTIFICATION</scope>
    <source>
        <tissue evidence="6">Leaf</tissue>
    </source>
</reference>
<dbReference type="Gene3D" id="3.50.50.60">
    <property type="entry name" value="FAD/NAD(P)-binding domain"/>
    <property type="match status" value="1"/>
</dbReference>
<dbReference type="InterPro" id="IPR036188">
    <property type="entry name" value="FAD/NAD-bd_sf"/>
</dbReference>
<proteinExistence type="inferred from homology"/>
<keyword evidence="5" id="KW-1185">Reference proteome</keyword>
<dbReference type="InterPro" id="IPR002938">
    <property type="entry name" value="FAD-bd"/>
</dbReference>